<gene>
    <name evidence="1" type="ORF">HPB50_018656</name>
</gene>
<keyword evidence="2" id="KW-1185">Reference proteome</keyword>
<organism evidence="1 2">
    <name type="scientific">Hyalomma asiaticum</name>
    <name type="common">Tick</name>
    <dbReference type="NCBI Taxonomy" id="266040"/>
    <lineage>
        <taxon>Eukaryota</taxon>
        <taxon>Metazoa</taxon>
        <taxon>Ecdysozoa</taxon>
        <taxon>Arthropoda</taxon>
        <taxon>Chelicerata</taxon>
        <taxon>Arachnida</taxon>
        <taxon>Acari</taxon>
        <taxon>Parasitiformes</taxon>
        <taxon>Ixodida</taxon>
        <taxon>Ixodoidea</taxon>
        <taxon>Ixodidae</taxon>
        <taxon>Hyalomminae</taxon>
        <taxon>Hyalomma</taxon>
    </lineage>
</organism>
<dbReference type="EMBL" id="CM023484">
    <property type="protein sequence ID" value="KAH6933875.1"/>
    <property type="molecule type" value="Genomic_DNA"/>
</dbReference>
<evidence type="ECO:0000313" key="1">
    <source>
        <dbReference type="EMBL" id="KAH6933875.1"/>
    </source>
</evidence>
<accession>A0ACB7SH27</accession>
<name>A0ACB7SH27_HYAAI</name>
<comment type="caution">
    <text evidence="1">The sequence shown here is derived from an EMBL/GenBank/DDBJ whole genome shotgun (WGS) entry which is preliminary data.</text>
</comment>
<sequence>MTPRTPHVAREPLMHTPMAVVASVFRHMGYPGFFRFQGSDERALTSFLPVCLRVSVHTHARTGSRKNTIRRTQRQVRHITAMADAASSSSSSAYKGAEAARSGLWRHAL</sequence>
<proteinExistence type="predicted"/>
<protein>
    <submittedName>
        <fullName evidence="1">Uncharacterized protein</fullName>
    </submittedName>
</protein>
<reference evidence="1" key="1">
    <citation type="submission" date="2020-05" db="EMBL/GenBank/DDBJ databases">
        <title>Large-scale comparative analyses of tick genomes elucidate their genetic diversity and vector capacities.</title>
        <authorList>
            <person name="Jia N."/>
            <person name="Wang J."/>
            <person name="Shi W."/>
            <person name="Du L."/>
            <person name="Sun Y."/>
            <person name="Zhan W."/>
            <person name="Jiang J."/>
            <person name="Wang Q."/>
            <person name="Zhang B."/>
            <person name="Ji P."/>
            <person name="Sakyi L.B."/>
            <person name="Cui X."/>
            <person name="Yuan T."/>
            <person name="Jiang B."/>
            <person name="Yang W."/>
            <person name="Lam T.T.-Y."/>
            <person name="Chang Q."/>
            <person name="Ding S."/>
            <person name="Wang X."/>
            <person name="Zhu J."/>
            <person name="Ruan X."/>
            <person name="Zhao L."/>
            <person name="Wei J."/>
            <person name="Que T."/>
            <person name="Du C."/>
            <person name="Cheng J."/>
            <person name="Dai P."/>
            <person name="Han X."/>
            <person name="Huang E."/>
            <person name="Gao Y."/>
            <person name="Liu J."/>
            <person name="Shao H."/>
            <person name="Ye R."/>
            <person name="Li L."/>
            <person name="Wei W."/>
            <person name="Wang X."/>
            <person name="Wang C."/>
            <person name="Yang T."/>
            <person name="Huo Q."/>
            <person name="Li W."/>
            <person name="Guo W."/>
            <person name="Chen H."/>
            <person name="Zhou L."/>
            <person name="Ni X."/>
            <person name="Tian J."/>
            <person name="Zhou Y."/>
            <person name="Sheng Y."/>
            <person name="Liu T."/>
            <person name="Pan Y."/>
            <person name="Xia L."/>
            <person name="Li J."/>
            <person name="Zhao F."/>
            <person name="Cao W."/>
        </authorList>
    </citation>
    <scope>NUCLEOTIDE SEQUENCE</scope>
    <source>
        <strain evidence="1">Hyas-2018</strain>
    </source>
</reference>
<dbReference type="Proteomes" id="UP000821845">
    <property type="component" value="Chromosome 4"/>
</dbReference>
<evidence type="ECO:0000313" key="2">
    <source>
        <dbReference type="Proteomes" id="UP000821845"/>
    </source>
</evidence>